<dbReference type="PANTHER" id="PTHR43798">
    <property type="entry name" value="MONOACYLGLYCEROL LIPASE"/>
    <property type="match status" value="1"/>
</dbReference>
<dbReference type="AlphaFoldDB" id="A0A9W6W6B7"/>
<gene>
    <name evidence="3" type="ORF">Airi02_102320</name>
</gene>
<accession>A0A9W6W6B7</accession>
<keyword evidence="4" id="KW-1185">Reference proteome</keyword>
<dbReference type="GO" id="GO:0016020">
    <property type="term" value="C:membrane"/>
    <property type="evidence" value="ECO:0007669"/>
    <property type="project" value="TreeGrafter"/>
</dbReference>
<organism evidence="3 4">
    <name type="scientific">Actinoallomurus iriomotensis</name>
    <dbReference type="NCBI Taxonomy" id="478107"/>
    <lineage>
        <taxon>Bacteria</taxon>
        <taxon>Bacillati</taxon>
        <taxon>Actinomycetota</taxon>
        <taxon>Actinomycetes</taxon>
        <taxon>Streptosporangiales</taxon>
        <taxon>Thermomonosporaceae</taxon>
        <taxon>Actinoallomurus</taxon>
    </lineage>
</organism>
<proteinExistence type="predicted"/>
<dbReference type="PANTHER" id="PTHR43798:SF33">
    <property type="entry name" value="HYDROLASE, PUTATIVE (AFU_ORTHOLOGUE AFUA_2G14860)-RELATED"/>
    <property type="match status" value="1"/>
</dbReference>
<reference evidence="3" key="1">
    <citation type="submission" date="2023-03" db="EMBL/GenBank/DDBJ databases">
        <title>Actinoallomurus iriomotensis NBRC 103684.</title>
        <authorList>
            <person name="Ichikawa N."/>
            <person name="Sato H."/>
            <person name="Tonouchi N."/>
        </authorList>
    </citation>
    <scope>NUCLEOTIDE SEQUENCE</scope>
    <source>
        <strain evidence="3">NBRC 103684</strain>
    </source>
</reference>
<evidence type="ECO:0000313" key="4">
    <source>
        <dbReference type="Proteomes" id="UP001165074"/>
    </source>
</evidence>
<dbReference type="Gene3D" id="3.20.20.140">
    <property type="entry name" value="Metal-dependent hydrolases"/>
    <property type="match status" value="1"/>
</dbReference>
<evidence type="ECO:0000313" key="3">
    <source>
        <dbReference type="EMBL" id="GLY92304.1"/>
    </source>
</evidence>
<comment type="caution">
    <text evidence="3">The sequence shown here is derived from an EMBL/GenBank/DDBJ whole genome shotgun (WGS) entry which is preliminary data.</text>
</comment>
<evidence type="ECO:0008006" key="5">
    <source>
        <dbReference type="Google" id="ProtNLM"/>
    </source>
</evidence>
<dbReference type="GO" id="GO:0016787">
    <property type="term" value="F:hydrolase activity"/>
    <property type="evidence" value="ECO:0007669"/>
    <property type="project" value="InterPro"/>
</dbReference>
<dbReference type="PRINTS" id="PR00111">
    <property type="entry name" value="ABHYDROLASE"/>
</dbReference>
<dbReference type="EMBL" id="BSTK01000027">
    <property type="protein sequence ID" value="GLY92304.1"/>
    <property type="molecule type" value="Genomic_DNA"/>
</dbReference>
<dbReference type="InterPro" id="IPR000639">
    <property type="entry name" value="Epox_hydrolase-like"/>
</dbReference>
<evidence type="ECO:0000259" key="2">
    <source>
        <dbReference type="Pfam" id="PF04909"/>
    </source>
</evidence>
<name>A0A9W6W6B7_9ACTN</name>
<evidence type="ECO:0000259" key="1">
    <source>
        <dbReference type="Pfam" id="PF00561"/>
    </source>
</evidence>
<dbReference type="SUPFAM" id="SSF53474">
    <property type="entry name" value="alpha/beta-Hydrolases"/>
    <property type="match status" value="1"/>
</dbReference>
<dbReference type="Pfam" id="PF04909">
    <property type="entry name" value="Amidohydro_2"/>
    <property type="match status" value="1"/>
</dbReference>
<dbReference type="InterPro" id="IPR029058">
    <property type="entry name" value="AB_hydrolase_fold"/>
</dbReference>
<dbReference type="SUPFAM" id="SSF51556">
    <property type="entry name" value="Metallo-dependent hydrolases"/>
    <property type="match status" value="1"/>
</dbReference>
<dbReference type="InterPro" id="IPR032466">
    <property type="entry name" value="Metal_Hydrolase"/>
</dbReference>
<sequence>MTVNGVRVFYTSSGDGPRTVVLLHGWCDESTGWAGIVSGLRTEYRVIAPDFRGHGGTEPGTDGFSPFVLADDVAALLDALGVPDAVVVGHSLGGVVASVLAVRRPDLVSALVLLDPAYGREHGHGEKVREWIGDITAPGSHQRAIDFVSRPAGDSADQRARQVERRMRAEAMDGDVIWRTLADLHLAPDQISTRPESSRYLVRRDVPLLAVHADKGRAAWEGTLVRHTSSRVEYWPDVTHWLHLDAPGRVLAVVRDWLADLDEARRDAREAQATTAGAPRRAGAVAGGGPVIDVHVHVGTTVTRSPTVGQSPEEASIALDQAGVTAGILSPAGGAGLDRGVASVQLHNNTVAAAVAGSPERYPVGLATTDLRLGVAAAVAEAERALGELGLAGLCLFPRMSGHRLDGAIDPVLAVLDAYGGLCLMHPADDEDTVLRCAEDFPRITFILAHAPMSDAPDRLRRLVDAGNVYLDTSQNVPAPSAERLTALVDRVGSERLLFAGDSPYYSAAAQREALDAAALPEDVHERIAWRNALSIIQTHRPGWELPS</sequence>
<dbReference type="InterPro" id="IPR006680">
    <property type="entry name" value="Amidohydro-rel"/>
</dbReference>
<feature type="domain" description="Amidohydrolase-related" evidence="2">
    <location>
        <begin position="292"/>
        <end position="534"/>
    </location>
</feature>
<protein>
    <recommendedName>
        <fullName evidence="5">Hydrolase</fullName>
    </recommendedName>
</protein>
<dbReference type="InterPro" id="IPR000073">
    <property type="entry name" value="AB_hydrolase_1"/>
</dbReference>
<dbReference type="Pfam" id="PF00561">
    <property type="entry name" value="Abhydrolase_1"/>
    <property type="match status" value="1"/>
</dbReference>
<dbReference type="Proteomes" id="UP001165074">
    <property type="component" value="Unassembled WGS sequence"/>
</dbReference>
<dbReference type="PRINTS" id="PR00412">
    <property type="entry name" value="EPOXHYDRLASE"/>
</dbReference>
<dbReference type="InterPro" id="IPR050266">
    <property type="entry name" value="AB_hydrolase_sf"/>
</dbReference>
<dbReference type="Gene3D" id="3.40.50.1820">
    <property type="entry name" value="alpha/beta hydrolase"/>
    <property type="match status" value="1"/>
</dbReference>
<feature type="domain" description="AB hydrolase-1" evidence="1">
    <location>
        <begin position="19"/>
        <end position="218"/>
    </location>
</feature>